<dbReference type="GO" id="GO:0006015">
    <property type="term" value="P:5-phosphoribose 1-diphosphate biosynthetic process"/>
    <property type="evidence" value="ECO:0007669"/>
    <property type="project" value="TreeGrafter"/>
</dbReference>
<evidence type="ECO:0000256" key="1">
    <source>
        <dbReference type="ARBA" id="ARBA00022727"/>
    </source>
</evidence>
<proteinExistence type="inferred from homology"/>
<comment type="caution">
    <text evidence="5">The sequence shown here is derived from an EMBL/GenBank/DDBJ whole genome shotgun (WGS) entry which is preliminary data.</text>
</comment>
<evidence type="ECO:0000313" key="5">
    <source>
        <dbReference type="EMBL" id="OGC82624.1"/>
    </source>
</evidence>
<dbReference type="InterPro" id="IPR000836">
    <property type="entry name" value="PRTase_dom"/>
</dbReference>
<evidence type="ECO:0000259" key="3">
    <source>
        <dbReference type="Pfam" id="PF00156"/>
    </source>
</evidence>
<dbReference type="CDD" id="cd06223">
    <property type="entry name" value="PRTases_typeI"/>
    <property type="match status" value="1"/>
</dbReference>
<dbReference type="Pfam" id="PF00156">
    <property type="entry name" value="Pribosyltran"/>
    <property type="match status" value="1"/>
</dbReference>
<sequence>MKFIFSSADYQQMAAALARRTGMQQKKFQLLRFPNAEMYLRINAKVAKKDCLVLSPLTPPDSNLLTTLLLCHTLKKEKAKHVSLVAPYLAYARHDKGVPQESLATAWLGSLIAASGIKQVITVDLHSKEDQKLFPLPIIKLSPAALFAQAIKRHKLFEATFVAPDEGAIARCKAVQKELGIRRPITYLKKKRDKQHKGITVSKLHGPISKRVILIDDMIDSGGTTILCCKKLKEAGVQEIFIMVTHGLFHGKKWQQLWSLGVKHIWCTDSFPHTKPLPKRFTILPLAPLLAKHFSGK</sequence>
<dbReference type="GO" id="GO:0005737">
    <property type="term" value="C:cytoplasm"/>
    <property type="evidence" value="ECO:0007669"/>
    <property type="project" value="TreeGrafter"/>
</dbReference>
<dbReference type="EMBL" id="MEWS01000014">
    <property type="protein sequence ID" value="OGC82624.1"/>
    <property type="molecule type" value="Genomic_DNA"/>
</dbReference>
<keyword evidence="1 2" id="KW-0545">Nucleotide biosynthesis</keyword>
<dbReference type="InterPro" id="IPR005946">
    <property type="entry name" value="Rib-P_diPkinase"/>
</dbReference>
<dbReference type="Pfam" id="PF13793">
    <property type="entry name" value="Pribosyltran_N"/>
    <property type="match status" value="1"/>
</dbReference>
<evidence type="ECO:0000259" key="4">
    <source>
        <dbReference type="Pfam" id="PF13793"/>
    </source>
</evidence>
<organism evidence="5 6">
    <name type="scientific">Candidatus Abawacabacteria bacterium RIFCSPHIGHO2_01_FULL_46_8</name>
    <dbReference type="NCBI Taxonomy" id="1817815"/>
    <lineage>
        <taxon>Bacteria</taxon>
        <taxon>Candidatus Abawacaibacteriota</taxon>
    </lineage>
</organism>
<dbReference type="InterPro" id="IPR029099">
    <property type="entry name" value="Pribosyltran_N"/>
</dbReference>
<dbReference type="GO" id="GO:0002189">
    <property type="term" value="C:ribose phosphate diphosphokinase complex"/>
    <property type="evidence" value="ECO:0007669"/>
    <property type="project" value="TreeGrafter"/>
</dbReference>
<dbReference type="Gene3D" id="3.40.50.2020">
    <property type="match status" value="2"/>
</dbReference>
<dbReference type="PANTHER" id="PTHR10210:SF45">
    <property type="entry name" value="RIBOSE-PHOSPHATE PYROPHOSPHOKINASE 3, CHLOROPLASTIC"/>
    <property type="match status" value="1"/>
</dbReference>
<feature type="domain" description="Phosphoribosyltransferase" evidence="3">
    <location>
        <begin position="146"/>
        <end position="246"/>
    </location>
</feature>
<dbReference type="SUPFAM" id="SSF53271">
    <property type="entry name" value="PRTase-like"/>
    <property type="match status" value="2"/>
</dbReference>
<dbReference type="NCBIfam" id="TIGR01251">
    <property type="entry name" value="ribP_PPkin"/>
    <property type="match status" value="1"/>
</dbReference>
<protein>
    <submittedName>
        <fullName evidence="5">Uncharacterized protein</fullName>
    </submittedName>
</protein>
<dbReference type="GO" id="GO:0000287">
    <property type="term" value="F:magnesium ion binding"/>
    <property type="evidence" value="ECO:0007669"/>
    <property type="project" value="InterPro"/>
</dbReference>
<evidence type="ECO:0000256" key="2">
    <source>
        <dbReference type="RuleBase" id="RU004324"/>
    </source>
</evidence>
<dbReference type="FunFam" id="3.40.50.2020:FF:000014">
    <property type="entry name" value="Ribose-phosphate pyrophosphokinase 1"/>
    <property type="match status" value="1"/>
</dbReference>
<evidence type="ECO:0000313" key="6">
    <source>
        <dbReference type="Proteomes" id="UP000177521"/>
    </source>
</evidence>
<name>A0A1F4XLZ6_9BACT</name>
<comment type="similarity">
    <text evidence="2">Belongs to the ribose-phosphate pyrophosphokinase family.</text>
</comment>
<dbReference type="SMART" id="SM01400">
    <property type="entry name" value="Pribosyltran_N"/>
    <property type="match status" value="1"/>
</dbReference>
<accession>A0A1F4XLZ6</accession>
<reference evidence="5 6" key="1">
    <citation type="journal article" date="2016" name="Nat. Commun.">
        <title>Thousands of microbial genomes shed light on interconnected biogeochemical processes in an aquifer system.</title>
        <authorList>
            <person name="Anantharaman K."/>
            <person name="Brown C.T."/>
            <person name="Hug L.A."/>
            <person name="Sharon I."/>
            <person name="Castelle C.J."/>
            <person name="Probst A.J."/>
            <person name="Thomas B.C."/>
            <person name="Singh A."/>
            <person name="Wilkins M.J."/>
            <person name="Karaoz U."/>
            <person name="Brodie E.L."/>
            <person name="Williams K.H."/>
            <person name="Hubbard S.S."/>
            <person name="Banfield J.F."/>
        </authorList>
    </citation>
    <scope>NUCLEOTIDE SEQUENCE [LARGE SCALE GENOMIC DNA]</scope>
</reference>
<dbReference type="PANTHER" id="PTHR10210">
    <property type="entry name" value="RIBOSE-PHOSPHATE DIPHOSPHOKINASE FAMILY MEMBER"/>
    <property type="match status" value="1"/>
</dbReference>
<dbReference type="AlphaFoldDB" id="A0A1F4XLZ6"/>
<dbReference type="InterPro" id="IPR029057">
    <property type="entry name" value="PRTase-like"/>
</dbReference>
<feature type="domain" description="Ribose-phosphate pyrophosphokinase N-terminal" evidence="4">
    <location>
        <begin position="4"/>
        <end position="116"/>
    </location>
</feature>
<dbReference type="GO" id="GO:0006164">
    <property type="term" value="P:purine nucleotide biosynthetic process"/>
    <property type="evidence" value="ECO:0007669"/>
    <property type="project" value="TreeGrafter"/>
</dbReference>
<gene>
    <name evidence="5" type="ORF">A2788_01865</name>
</gene>
<dbReference type="Proteomes" id="UP000177521">
    <property type="component" value="Unassembled WGS sequence"/>
</dbReference>